<dbReference type="RefSeq" id="WP_142809226.1">
    <property type="nucleotide sequence ID" value="NZ_CP036282.1"/>
</dbReference>
<feature type="region of interest" description="Disordered" evidence="1">
    <location>
        <begin position="61"/>
        <end position="92"/>
    </location>
</feature>
<reference evidence="3" key="2">
    <citation type="journal article" date="2020" name="Int. J. Syst. Evol. Microbiol.">
        <title>Genomic insights into a novel species Rhodoferax aquaticus sp. nov., isolated from freshwater.</title>
        <authorList>
            <person name="Li T."/>
            <person name="Zhuo Y."/>
            <person name="Jin C.Z."/>
            <person name="Wu X."/>
            <person name="Ko S.R."/>
            <person name="Jin F.J."/>
            <person name="Ahn C.Y."/>
            <person name="Oh H.M."/>
            <person name="Lee H.G."/>
            <person name="Jin L."/>
        </authorList>
    </citation>
    <scope>NUCLEOTIDE SEQUENCE [LARGE SCALE GENOMIC DNA]</scope>
    <source>
        <strain evidence="3">Gr-4</strain>
    </source>
</reference>
<feature type="region of interest" description="Disordered" evidence="1">
    <location>
        <begin position="1"/>
        <end position="22"/>
    </location>
</feature>
<sequence>MKTPTPPPKAVATAPHSPPAMGPREVYPSTFDAALDPLPQPEVVESDSDTAWARWKDVVEGGAESPGDDVALSHFPDTVPMVYPDEEPPRAK</sequence>
<organism evidence="2 3">
    <name type="scientific">Rhodoferax aquaticus</name>
    <dbReference type="NCBI Taxonomy" id="2527691"/>
    <lineage>
        <taxon>Bacteria</taxon>
        <taxon>Pseudomonadati</taxon>
        <taxon>Pseudomonadota</taxon>
        <taxon>Betaproteobacteria</taxon>
        <taxon>Burkholderiales</taxon>
        <taxon>Comamonadaceae</taxon>
        <taxon>Rhodoferax</taxon>
    </lineage>
</organism>
<dbReference type="KEGG" id="rhg:EXZ61_03915"/>
<dbReference type="EMBL" id="CP036282">
    <property type="protein sequence ID" value="QDL53391.1"/>
    <property type="molecule type" value="Genomic_DNA"/>
</dbReference>
<reference evidence="3" key="1">
    <citation type="submission" date="2019-02" db="EMBL/GenBank/DDBJ databases">
        <title>Complete genome sequence of Rhodoferax sp. Gr-4.</title>
        <authorList>
            <person name="Jin L."/>
        </authorList>
    </citation>
    <scope>NUCLEOTIDE SEQUENCE [LARGE SCALE GENOMIC DNA]</scope>
    <source>
        <strain evidence="3">Gr-4</strain>
    </source>
</reference>
<gene>
    <name evidence="2" type="ORF">EXZ61_03915</name>
</gene>
<evidence type="ECO:0000313" key="2">
    <source>
        <dbReference type="EMBL" id="QDL53391.1"/>
    </source>
</evidence>
<protein>
    <submittedName>
        <fullName evidence="2">Uncharacterized protein</fullName>
    </submittedName>
</protein>
<keyword evidence="3" id="KW-1185">Reference proteome</keyword>
<name>A0A515EL52_9BURK</name>
<proteinExistence type="predicted"/>
<accession>A0A515EL52</accession>
<evidence type="ECO:0000256" key="1">
    <source>
        <dbReference type="SAM" id="MobiDB-lite"/>
    </source>
</evidence>
<dbReference type="AlphaFoldDB" id="A0A515EL52"/>
<dbReference type="Proteomes" id="UP000317365">
    <property type="component" value="Chromosome"/>
</dbReference>
<evidence type="ECO:0000313" key="3">
    <source>
        <dbReference type="Proteomes" id="UP000317365"/>
    </source>
</evidence>